<evidence type="ECO:0000313" key="2">
    <source>
        <dbReference type="Proteomes" id="UP000823674"/>
    </source>
</evidence>
<gene>
    <name evidence="1" type="primary">A04g502390.1_BraROA</name>
    <name evidence="1" type="ORF">IGI04_014854</name>
</gene>
<protein>
    <recommendedName>
        <fullName evidence="3">Exportin-1 C-terminal domain-containing protein</fullName>
    </recommendedName>
</protein>
<accession>A0ABQ7MND1</accession>
<name>A0ABQ7MND1_BRACM</name>
<dbReference type="InterPro" id="IPR042316">
    <property type="entry name" value="IRKI-like"/>
</dbReference>
<sequence length="224" mass="25771">MANLFFQRATTARVHRILLSLLSKPMFEYPGEFGEMNLYGESLDREDFVTFCLSLFFLTVTRCGAEFDDIQQMRNTHDYFIKFVGSMASTFLDIKTNSSFAPEFTATLTKEPETEPFSKTSKLQGFIKTGQLGAHVGQGLEQSKKHFSDEFNQFCDRTMSDVVWMLCWNRVWPETLLQAFVGGVEKCLVKSVNPGLQIFRVEKDYRFDLVYMEATGGDRFKDLI</sequence>
<keyword evidence="2" id="KW-1185">Reference proteome</keyword>
<dbReference type="PANTHER" id="PTHR31029">
    <property type="entry name" value="CYCLIN-DEPENDENT KINASE-LIKE PROTEIN"/>
    <property type="match status" value="1"/>
</dbReference>
<organism evidence="1 2">
    <name type="scientific">Brassica rapa subsp. trilocularis</name>
    <dbReference type="NCBI Taxonomy" id="1813537"/>
    <lineage>
        <taxon>Eukaryota</taxon>
        <taxon>Viridiplantae</taxon>
        <taxon>Streptophyta</taxon>
        <taxon>Embryophyta</taxon>
        <taxon>Tracheophyta</taxon>
        <taxon>Spermatophyta</taxon>
        <taxon>Magnoliopsida</taxon>
        <taxon>eudicotyledons</taxon>
        <taxon>Gunneridae</taxon>
        <taxon>Pentapetalae</taxon>
        <taxon>rosids</taxon>
        <taxon>malvids</taxon>
        <taxon>Brassicales</taxon>
        <taxon>Brassicaceae</taxon>
        <taxon>Brassiceae</taxon>
        <taxon>Brassica</taxon>
    </lineage>
</organism>
<reference evidence="1 2" key="1">
    <citation type="submission" date="2021-03" db="EMBL/GenBank/DDBJ databases">
        <authorList>
            <person name="King G.J."/>
            <person name="Bancroft I."/>
            <person name="Baten A."/>
            <person name="Bloomfield J."/>
            <person name="Borpatragohain P."/>
            <person name="He Z."/>
            <person name="Irish N."/>
            <person name="Irwin J."/>
            <person name="Liu K."/>
            <person name="Mauleon R.P."/>
            <person name="Moore J."/>
            <person name="Morris R."/>
            <person name="Ostergaard L."/>
            <person name="Wang B."/>
            <person name="Wells R."/>
        </authorList>
    </citation>
    <scope>NUCLEOTIDE SEQUENCE [LARGE SCALE GENOMIC DNA]</scope>
    <source>
        <strain evidence="1">R-o-18</strain>
        <tissue evidence="1">Leaf</tissue>
    </source>
</reference>
<evidence type="ECO:0008006" key="3">
    <source>
        <dbReference type="Google" id="ProtNLM"/>
    </source>
</evidence>
<proteinExistence type="predicted"/>
<dbReference type="PANTHER" id="PTHR31029:SF4">
    <property type="entry name" value="CYCLIN-DEPENDENT KINASE-LIKE PROTEIN"/>
    <property type="match status" value="1"/>
</dbReference>
<dbReference type="EMBL" id="JADBGQ010000004">
    <property type="protein sequence ID" value="KAG5400247.1"/>
    <property type="molecule type" value="Genomic_DNA"/>
</dbReference>
<dbReference type="Proteomes" id="UP000823674">
    <property type="component" value="Chromosome A04"/>
</dbReference>
<comment type="caution">
    <text evidence="1">The sequence shown here is derived from an EMBL/GenBank/DDBJ whole genome shotgun (WGS) entry which is preliminary data.</text>
</comment>
<evidence type="ECO:0000313" key="1">
    <source>
        <dbReference type="EMBL" id="KAG5400247.1"/>
    </source>
</evidence>